<keyword evidence="4" id="KW-1185">Reference proteome</keyword>
<evidence type="ECO:0000256" key="2">
    <source>
        <dbReference type="SAM" id="Phobius"/>
    </source>
</evidence>
<gene>
    <name evidence="3" type="ORF">BU26DRAFT_140994</name>
</gene>
<proteinExistence type="predicted"/>
<sequence length="222" mass="23801">MAVPTITLTPPPGLVPSATPPKIYPAPIAVCITIAAGLLVIGVILHNRKGKPVFLDDRVGIPTQAPQTAPQPGADDGIELVKLPARPIKPTPVHRRGSTSTFTTVPRDMYSSMEGDSSMESLSGFHGQNASDRDTIPGRGFGLGAPVRNQWLNVPSVRFSRGDDDFTTDGRSDKRVSIAFSGGLFGRRRDRESRLPLPPGYARSYEPTVYSTPEGPLPGDNY</sequence>
<feature type="compositionally biased region" description="Polar residues" evidence="1">
    <location>
        <begin position="114"/>
        <end position="130"/>
    </location>
</feature>
<keyword evidence="2" id="KW-0472">Membrane</keyword>
<protein>
    <submittedName>
        <fullName evidence="3">Uncharacterized protein</fullName>
    </submittedName>
</protein>
<evidence type="ECO:0000313" key="3">
    <source>
        <dbReference type="EMBL" id="KAF2254579.1"/>
    </source>
</evidence>
<feature type="region of interest" description="Disordered" evidence="1">
    <location>
        <begin position="88"/>
        <end position="135"/>
    </location>
</feature>
<keyword evidence="2" id="KW-0812">Transmembrane</keyword>
<organism evidence="3 4">
    <name type="scientific">Trematosphaeria pertusa</name>
    <dbReference type="NCBI Taxonomy" id="390896"/>
    <lineage>
        <taxon>Eukaryota</taxon>
        <taxon>Fungi</taxon>
        <taxon>Dikarya</taxon>
        <taxon>Ascomycota</taxon>
        <taxon>Pezizomycotina</taxon>
        <taxon>Dothideomycetes</taxon>
        <taxon>Pleosporomycetidae</taxon>
        <taxon>Pleosporales</taxon>
        <taxon>Massarineae</taxon>
        <taxon>Trematosphaeriaceae</taxon>
        <taxon>Trematosphaeria</taxon>
    </lineage>
</organism>
<feature type="region of interest" description="Disordered" evidence="1">
    <location>
        <begin position="190"/>
        <end position="222"/>
    </location>
</feature>
<reference evidence="3" key="1">
    <citation type="journal article" date="2020" name="Stud. Mycol.">
        <title>101 Dothideomycetes genomes: a test case for predicting lifestyles and emergence of pathogens.</title>
        <authorList>
            <person name="Haridas S."/>
            <person name="Albert R."/>
            <person name="Binder M."/>
            <person name="Bloem J."/>
            <person name="Labutti K."/>
            <person name="Salamov A."/>
            <person name="Andreopoulos B."/>
            <person name="Baker S."/>
            <person name="Barry K."/>
            <person name="Bills G."/>
            <person name="Bluhm B."/>
            <person name="Cannon C."/>
            <person name="Castanera R."/>
            <person name="Culley D."/>
            <person name="Daum C."/>
            <person name="Ezra D."/>
            <person name="Gonzalez J."/>
            <person name="Henrissat B."/>
            <person name="Kuo A."/>
            <person name="Liang C."/>
            <person name="Lipzen A."/>
            <person name="Lutzoni F."/>
            <person name="Magnuson J."/>
            <person name="Mondo S."/>
            <person name="Nolan M."/>
            <person name="Ohm R."/>
            <person name="Pangilinan J."/>
            <person name="Park H.-J."/>
            <person name="Ramirez L."/>
            <person name="Alfaro M."/>
            <person name="Sun H."/>
            <person name="Tritt A."/>
            <person name="Yoshinaga Y."/>
            <person name="Zwiers L.-H."/>
            <person name="Turgeon B."/>
            <person name="Goodwin S."/>
            <person name="Spatafora J."/>
            <person name="Crous P."/>
            <person name="Grigoriev I."/>
        </authorList>
    </citation>
    <scope>NUCLEOTIDE SEQUENCE</scope>
    <source>
        <strain evidence="3">CBS 122368</strain>
    </source>
</reference>
<evidence type="ECO:0000256" key="1">
    <source>
        <dbReference type="SAM" id="MobiDB-lite"/>
    </source>
</evidence>
<dbReference type="Proteomes" id="UP000800094">
    <property type="component" value="Unassembled WGS sequence"/>
</dbReference>
<dbReference type="EMBL" id="ML987190">
    <property type="protein sequence ID" value="KAF2254579.1"/>
    <property type="molecule type" value="Genomic_DNA"/>
</dbReference>
<feature type="transmembrane region" description="Helical" evidence="2">
    <location>
        <begin position="23"/>
        <end position="45"/>
    </location>
</feature>
<dbReference type="OrthoDB" id="10659485at2759"/>
<dbReference type="RefSeq" id="XP_033689583.1">
    <property type="nucleotide sequence ID" value="XM_033819817.1"/>
</dbReference>
<keyword evidence="2" id="KW-1133">Transmembrane helix</keyword>
<dbReference type="GeneID" id="54573147"/>
<evidence type="ECO:0000313" key="4">
    <source>
        <dbReference type="Proteomes" id="UP000800094"/>
    </source>
</evidence>
<dbReference type="AlphaFoldDB" id="A0A6A6IVW8"/>
<accession>A0A6A6IVW8</accession>
<name>A0A6A6IVW8_9PLEO</name>